<dbReference type="PANTHER" id="PTHR21228:SF40">
    <property type="entry name" value="LD45607P"/>
    <property type="match status" value="1"/>
</dbReference>
<dbReference type="Pfam" id="PF26188">
    <property type="entry name" value="RESC6"/>
    <property type="match status" value="1"/>
</dbReference>
<sequence length="703" mass="77035">MLSKLHAVEEKSLVLSNQLPLGSCFVSTVLGMGDTKRSQQRQRPCSQSVLLNREIMNAASCQQLLCLVHSKGHLFDFFNISTAISRMPKLVHAAPLHYGDPGAIDLGLGSLKANSLQSPGNLDKVGRELAASLANLMVNQVHLFDARGLANSAWAFAKIRHVPLPGLPTMIAEEAAKKMRDFGAQNISNLAWSFVYMHHRDVYVLDMMAQQILVRLDDFKPQELSNVMWAFASLDYLNSHTLEALSKKAVAMAPYFKEQELSNVIWAFGRLQYNCPHALSALLGEAGAKLHILHPQGVANIAWSMAALWGNQDCDLKQLRARSSAAAALLPGLAAYSRGRLKEFDCQSLSFLCWGLCTLGCSDTRLMDDIVEEAAIRTEALILQPNVFSGMLANRAAMGVPVLHQSHLKSWEATVSRALPTCEEHIAHSLCDSLRRLQGSASLNMPSSSATSYFHSRLSDLQGSSEPASTIRSLSKPFDSHDVGNMQGVTLPEDLDGPWPDYDLCDASQIALPTGLMSLQDETECLMVVTRKSQDRKVRLGAKVYGGYEIQPEHKLSTDNLVSLPGLGFDTFFKMQDEHVSAPAVGLDDEFGWQHSGCAQDLQRRWLSGLLKNDDLPSWQPGHASGDERECKGVIMGHSGLWEQSSRGPAWMISGDHLHGGTSSRFPKKCLSSSSISSSASSLVLSVEQLLPQHLVAEIGWYH</sequence>
<dbReference type="PANTHER" id="PTHR21228">
    <property type="entry name" value="FAST LEU-RICH DOMAIN-CONTAINING"/>
    <property type="match status" value="1"/>
</dbReference>
<dbReference type="GO" id="GO:0000963">
    <property type="term" value="P:mitochondrial RNA processing"/>
    <property type="evidence" value="ECO:0007669"/>
    <property type="project" value="TreeGrafter"/>
</dbReference>
<dbReference type="InterPro" id="IPR058917">
    <property type="entry name" value="RESC6_dom"/>
</dbReference>
<name>A0A250WRQ9_9CHLO</name>
<proteinExistence type="predicted"/>
<feature type="domain" description="RNA-editing substrate-binding complex 6 protein" evidence="1">
    <location>
        <begin position="129"/>
        <end position="274"/>
    </location>
</feature>
<dbReference type="AlphaFoldDB" id="A0A250WRQ9"/>
<dbReference type="GO" id="GO:0035770">
    <property type="term" value="C:ribonucleoprotein granule"/>
    <property type="evidence" value="ECO:0007669"/>
    <property type="project" value="TreeGrafter"/>
</dbReference>
<dbReference type="GO" id="GO:0003723">
    <property type="term" value="F:RNA binding"/>
    <property type="evidence" value="ECO:0007669"/>
    <property type="project" value="TreeGrafter"/>
</dbReference>
<dbReference type="GO" id="GO:0044528">
    <property type="term" value="P:regulation of mitochondrial mRNA stability"/>
    <property type="evidence" value="ECO:0007669"/>
    <property type="project" value="TreeGrafter"/>
</dbReference>
<dbReference type="InterPro" id="IPR050870">
    <property type="entry name" value="FAST_kinase"/>
</dbReference>
<dbReference type="GO" id="GO:0005759">
    <property type="term" value="C:mitochondrial matrix"/>
    <property type="evidence" value="ECO:0007669"/>
    <property type="project" value="TreeGrafter"/>
</dbReference>
<evidence type="ECO:0000313" key="3">
    <source>
        <dbReference type="Proteomes" id="UP000232323"/>
    </source>
</evidence>
<accession>A0A250WRQ9</accession>
<dbReference type="EMBL" id="BEGY01000003">
    <property type="protein sequence ID" value="GAX73481.1"/>
    <property type="molecule type" value="Genomic_DNA"/>
</dbReference>
<gene>
    <name evidence="2" type="ORF">CEUSTIGMA_g933.t1</name>
</gene>
<comment type="caution">
    <text evidence="2">The sequence shown here is derived from an EMBL/GenBank/DDBJ whole genome shotgun (WGS) entry which is preliminary data.</text>
</comment>
<dbReference type="Proteomes" id="UP000232323">
    <property type="component" value="Unassembled WGS sequence"/>
</dbReference>
<keyword evidence="3" id="KW-1185">Reference proteome</keyword>
<organism evidence="2 3">
    <name type="scientific">Chlamydomonas eustigma</name>
    <dbReference type="NCBI Taxonomy" id="1157962"/>
    <lineage>
        <taxon>Eukaryota</taxon>
        <taxon>Viridiplantae</taxon>
        <taxon>Chlorophyta</taxon>
        <taxon>core chlorophytes</taxon>
        <taxon>Chlorophyceae</taxon>
        <taxon>CS clade</taxon>
        <taxon>Chlamydomonadales</taxon>
        <taxon>Chlamydomonadaceae</taxon>
        <taxon>Chlamydomonas</taxon>
    </lineage>
</organism>
<protein>
    <recommendedName>
        <fullName evidence="1">RNA-editing substrate-binding complex 6 protein domain-containing protein</fullName>
    </recommendedName>
</protein>
<evidence type="ECO:0000259" key="1">
    <source>
        <dbReference type="Pfam" id="PF26188"/>
    </source>
</evidence>
<evidence type="ECO:0000313" key="2">
    <source>
        <dbReference type="EMBL" id="GAX73481.1"/>
    </source>
</evidence>
<dbReference type="OrthoDB" id="5955355at2759"/>
<reference evidence="2 3" key="1">
    <citation type="submission" date="2017-08" db="EMBL/GenBank/DDBJ databases">
        <title>Acidophilic green algal genome provides insights into adaptation to an acidic environment.</title>
        <authorList>
            <person name="Hirooka S."/>
            <person name="Hirose Y."/>
            <person name="Kanesaki Y."/>
            <person name="Higuchi S."/>
            <person name="Fujiwara T."/>
            <person name="Onuma R."/>
            <person name="Era A."/>
            <person name="Ohbayashi R."/>
            <person name="Uzuka A."/>
            <person name="Nozaki H."/>
            <person name="Yoshikawa H."/>
            <person name="Miyagishima S.Y."/>
        </authorList>
    </citation>
    <scope>NUCLEOTIDE SEQUENCE [LARGE SCALE GENOMIC DNA]</scope>
    <source>
        <strain evidence="2 3">NIES-2499</strain>
    </source>
</reference>